<organism evidence="1 2">
    <name type="scientific">Leifsonia aquatica</name>
    <name type="common">Corynebacterium aquaticum</name>
    <dbReference type="NCBI Taxonomy" id="144185"/>
    <lineage>
        <taxon>Bacteria</taxon>
        <taxon>Bacillati</taxon>
        <taxon>Actinomycetota</taxon>
        <taxon>Actinomycetes</taxon>
        <taxon>Micrococcales</taxon>
        <taxon>Microbacteriaceae</taxon>
        <taxon>Leifsonia</taxon>
    </lineage>
</organism>
<comment type="caution">
    <text evidence="1">The sequence shown here is derived from an EMBL/GenBank/DDBJ whole genome shotgun (WGS) entry which is preliminary data.</text>
</comment>
<dbReference type="EMBL" id="JACHVP010000001">
    <property type="protein sequence ID" value="MBB2965796.1"/>
    <property type="molecule type" value="Genomic_DNA"/>
</dbReference>
<reference evidence="1 2" key="1">
    <citation type="submission" date="2020-08" db="EMBL/GenBank/DDBJ databases">
        <title>Sequencing the genomes of 1000 actinobacteria strains.</title>
        <authorList>
            <person name="Klenk H.-P."/>
        </authorList>
    </citation>
    <scope>NUCLEOTIDE SEQUENCE [LARGE SCALE GENOMIC DNA]</scope>
    <source>
        <strain evidence="1 2">DSM 20146</strain>
    </source>
</reference>
<proteinExistence type="predicted"/>
<accession>A0A7W4YHB9</accession>
<evidence type="ECO:0000313" key="1">
    <source>
        <dbReference type="EMBL" id="MBB2965796.1"/>
    </source>
</evidence>
<protein>
    <recommendedName>
        <fullName evidence="3">SseB protein N-terminal domain-containing protein</fullName>
    </recommendedName>
</protein>
<dbReference type="InterPro" id="IPR049975">
    <property type="entry name" value="SAV_915-like_dom"/>
</dbReference>
<evidence type="ECO:0008006" key="3">
    <source>
        <dbReference type="Google" id="ProtNLM"/>
    </source>
</evidence>
<name>A0A7W4YHB9_LEIAQ</name>
<keyword evidence="2" id="KW-1185">Reference proteome</keyword>
<evidence type="ECO:0000313" key="2">
    <source>
        <dbReference type="Proteomes" id="UP000538196"/>
    </source>
</evidence>
<dbReference type="NCBIfam" id="NF042914">
    <property type="entry name" value="SAV915_dom"/>
    <property type="match status" value="1"/>
</dbReference>
<dbReference type="AlphaFoldDB" id="A0A7W4YHB9"/>
<dbReference type="Proteomes" id="UP000538196">
    <property type="component" value="Unassembled WGS sequence"/>
</dbReference>
<dbReference type="RefSeq" id="WP_039922501.1">
    <property type="nucleotide sequence ID" value="NZ_JACHVP010000001.1"/>
</dbReference>
<sequence length="94" mass="10249">MDAFDNVIPPMLYLPVSDHPDGGHTAIVRELSDGRSGLLAYTALDRLVRRCGPNQPWMLLATADLGSVKQSTPFDVITFDLDIPSALLADGRLR</sequence>
<gene>
    <name evidence="1" type="ORF">FHX33_000528</name>
</gene>